<keyword evidence="2" id="KW-1185">Reference proteome</keyword>
<dbReference type="PANTHER" id="PTHR43128:SF16">
    <property type="entry name" value="L-LACTATE DEHYDROGENASE"/>
    <property type="match status" value="1"/>
</dbReference>
<dbReference type="Proteomes" id="UP000051672">
    <property type="component" value="Unassembled WGS sequence"/>
</dbReference>
<dbReference type="GO" id="GO:0006089">
    <property type="term" value="P:lactate metabolic process"/>
    <property type="evidence" value="ECO:0007669"/>
    <property type="project" value="TreeGrafter"/>
</dbReference>
<dbReference type="InterPro" id="IPR036291">
    <property type="entry name" value="NAD(P)-bd_dom_sf"/>
</dbReference>
<protein>
    <submittedName>
        <fullName evidence="1">Malate lactate dehydrogenase</fullName>
    </submittedName>
</protein>
<dbReference type="SUPFAM" id="SSF51735">
    <property type="entry name" value="NAD(P)-binding Rossmann-fold domains"/>
    <property type="match status" value="1"/>
</dbReference>
<dbReference type="PANTHER" id="PTHR43128">
    <property type="entry name" value="L-2-HYDROXYCARBOXYLATE DEHYDROGENASE (NAD(P)(+))"/>
    <property type="match status" value="1"/>
</dbReference>
<organism evidence="1 2">
    <name type="scientific">Lacticaseibacillus brantae DSM 23927</name>
    <dbReference type="NCBI Taxonomy" id="1423727"/>
    <lineage>
        <taxon>Bacteria</taxon>
        <taxon>Bacillati</taxon>
        <taxon>Bacillota</taxon>
        <taxon>Bacilli</taxon>
        <taxon>Lactobacillales</taxon>
        <taxon>Lactobacillaceae</taxon>
        <taxon>Lacticaseibacillus</taxon>
    </lineage>
</organism>
<comment type="caution">
    <text evidence="1">The sequence shown here is derived from an EMBL/GenBank/DDBJ whole genome shotgun (WGS) entry which is preliminary data.</text>
</comment>
<dbReference type="EMBL" id="AYZQ01000001">
    <property type="protein sequence ID" value="KRM72544.1"/>
    <property type="molecule type" value="Genomic_DNA"/>
</dbReference>
<dbReference type="STRING" id="1423727.FC34_GL000251"/>
<dbReference type="Gene3D" id="3.90.110.10">
    <property type="entry name" value="Lactate dehydrogenase/glycoside hydrolase, family 4, C-terminal"/>
    <property type="match status" value="1"/>
</dbReference>
<gene>
    <name evidence="1" type="ORF">FC34_GL000251</name>
</gene>
<dbReference type="InterPro" id="IPR015955">
    <property type="entry name" value="Lactate_DH/Glyco_Ohase_4_C"/>
</dbReference>
<dbReference type="PATRIC" id="fig|1423727.3.peg.254"/>
<name>A0A0R2AZM0_9LACO</name>
<dbReference type="Gene3D" id="3.40.50.720">
    <property type="entry name" value="NAD(P)-binding Rossmann-like Domain"/>
    <property type="match status" value="1"/>
</dbReference>
<evidence type="ECO:0000313" key="1">
    <source>
        <dbReference type="EMBL" id="KRM72544.1"/>
    </source>
</evidence>
<reference evidence="1 2" key="1">
    <citation type="journal article" date="2015" name="Genome Announc.">
        <title>Expanding the biotechnology potential of lactobacilli through comparative genomics of 213 strains and associated genera.</title>
        <authorList>
            <person name="Sun Z."/>
            <person name="Harris H.M."/>
            <person name="McCann A."/>
            <person name="Guo C."/>
            <person name="Argimon S."/>
            <person name="Zhang W."/>
            <person name="Yang X."/>
            <person name="Jeffery I.B."/>
            <person name="Cooney J.C."/>
            <person name="Kagawa T.F."/>
            <person name="Liu W."/>
            <person name="Song Y."/>
            <person name="Salvetti E."/>
            <person name="Wrobel A."/>
            <person name="Rasinkangas P."/>
            <person name="Parkhill J."/>
            <person name="Rea M.C."/>
            <person name="O'Sullivan O."/>
            <person name="Ritari J."/>
            <person name="Douillard F.P."/>
            <person name="Paul Ross R."/>
            <person name="Yang R."/>
            <person name="Briner A.E."/>
            <person name="Felis G.E."/>
            <person name="de Vos W.M."/>
            <person name="Barrangou R."/>
            <person name="Klaenhammer T.R."/>
            <person name="Caufield P.W."/>
            <person name="Cui Y."/>
            <person name="Zhang H."/>
            <person name="O'Toole P.W."/>
        </authorList>
    </citation>
    <scope>NUCLEOTIDE SEQUENCE [LARGE SCALE GENOMIC DNA]</scope>
    <source>
        <strain evidence="1 2">DSM 23927</strain>
    </source>
</reference>
<dbReference type="RefSeq" id="WP_057893570.1">
    <property type="nucleotide sequence ID" value="NZ_AYZQ01000001.1"/>
</dbReference>
<dbReference type="SUPFAM" id="SSF56327">
    <property type="entry name" value="LDH C-terminal domain-like"/>
    <property type="match status" value="1"/>
</dbReference>
<evidence type="ECO:0000313" key="2">
    <source>
        <dbReference type="Proteomes" id="UP000051672"/>
    </source>
</evidence>
<proteinExistence type="predicted"/>
<sequence length="295" mass="31685">MQKVVVCGHQAVTQAVLVELLTVPGASDVVVYEPDPQVIDLESLTALASMGQHEFRRGGVKQLADADVVILTDFADPTADDYLEVSLAAMRKIINEAMSESFSGKLLVTNHRDEILTYFAQRFSGLPRQQVLGVGTFGLTRIAKEMTAQALEVPSEVVTAYVIGSTTQMVPIWSRSYVASTPLLSLLTGEHAASDFLPRVQESLQGFVDSDAAITLPALVPPLLAAMSGQKPLIAPLTQLLDVDSDVVAYSRPVLLRADGLVTLSVVNGSEAEEAQLNDFVADFLTTVQTIESQE</sequence>
<dbReference type="GO" id="GO:0004459">
    <property type="term" value="F:L-lactate dehydrogenase (NAD+) activity"/>
    <property type="evidence" value="ECO:0007669"/>
    <property type="project" value="TreeGrafter"/>
</dbReference>
<dbReference type="AlphaFoldDB" id="A0A0R2AZM0"/>
<accession>A0A0R2AZM0</accession>